<feature type="compositionally biased region" description="Gly residues" evidence="1">
    <location>
        <begin position="1"/>
        <end position="17"/>
    </location>
</feature>
<name>A0A0A9BI74_ARUDO</name>
<reference evidence="2" key="2">
    <citation type="journal article" date="2015" name="Data Brief">
        <title>Shoot transcriptome of the giant reed, Arundo donax.</title>
        <authorList>
            <person name="Barrero R.A."/>
            <person name="Guerrero F.D."/>
            <person name="Moolhuijzen P."/>
            <person name="Goolsby J.A."/>
            <person name="Tidwell J."/>
            <person name="Bellgard S.E."/>
            <person name="Bellgard M.I."/>
        </authorList>
    </citation>
    <scope>NUCLEOTIDE SEQUENCE</scope>
    <source>
        <tissue evidence="2">Shoot tissue taken approximately 20 cm above the soil surface</tissue>
    </source>
</reference>
<proteinExistence type="predicted"/>
<evidence type="ECO:0000256" key="1">
    <source>
        <dbReference type="SAM" id="MobiDB-lite"/>
    </source>
</evidence>
<accession>A0A0A9BI74</accession>
<dbReference type="EMBL" id="GBRH01234261">
    <property type="protein sequence ID" value="JAD63634.1"/>
    <property type="molecule type" value="Transcribed_RNA"/>
</dbReference>
<evidence type="ECO:0000313" key="2">
    <source>
        <dbReference type="EMBL" id="JAD63634.1"/>
    </source>
</evidence>
<organism evidence="2">
    <name type="scientific">Arundo donax</name>
    <name type="common">Giant reed</name>
    <name type="synonym">Donax arundinaceus</name>
    <dbReference type="NCBI Taxonomy" id="35708"/>
    <lineage>
        <taxon>Eukaryota</taxon>
        <taxon>Viridiplantae</taxon>
        <taxon>Streptophyta</taxon>
        <taxon>Embryophyta</taxon>
        <taxon>Tracheophyta</taxon>
        <taxon>Spermatophyta</taxon>
        <taxon>Magnoliopsida</taxon>
        <taxon>Liliopsida</taxon>
        <taxon>Poales</taxon>
        <taxon>Poaceae</taxon>
        <taxon>PACMAD clade</taxon>
        <taxon>Arundinoideae</taxon>
        <taxon>Arundineae</taxon>
        <taxon>Arundo</taxon>
    </lineage>
</organism>
<reference evidence="2" key="1">
    <citation type="submission" date="2014-09" db="EMBL/GenBank/DDBJ databases">
        <authorList>
            <person name="Magalhaes I.L.F."/>
            <person name="Oliveira U."/>
            <person name="Santos F.R."/>
            <person name="Vidigal T.H.D.A."/>
            <person name="Brescovit A.D."/>
            <person name="Santos A.J."/>
        </authorList>
    </citation>
    <scope>NUCLEOTIDE SEQUENCE</scope>
    <source>
        <tissue evidence="2">Shoot tissue taken approximately 20 cm above the soil surface</tissue>
    </source>
</reference>
<dbReference type="AlphaFoldDB" id="A0A0A9BI74"/>
<feature type="region of interest" description="Disordered" evidence="1">
    <location>
        <begin position="1"/>
        <end position="24"/>
    </location>
</feature>
<protein>
    <submittedName>
        <fullName evidence="2">Uncharacterized protein</fullName>
    </submittedName>
</protein>
<sequence>MGHGGGSCGGRQSGCGGQRRCRGDREELELRRRRWLRHRPHRRWTPRDGGTDGRKRRRHCRHHLAAHPDGVARVLVLDEALHP</sequence>